<dbReference type="PANTHER" id="PTHR47430">
    <property type="entry name" value="GB|AAC33480.1"/>
    <property type="match status" value="1"/>
</dbReference>
<evidence type="ECO:0000313" key="4">
    <source>
        <dbReference type="Proteomes" id="UP000825729"/>
    </source>
</evidence>
<feature type="compositionally biased region" description="Basic and acidic residues" evidence="1">
    <location>
        <begin position="201"/>
        <end position="224"/>
    </location>
</feature>
<dbReference type="Proteomes" id="UP000825729">
    <property type="component" value="Unassembled WGS sequence"/>
</dbReference>
<evidence type="ECO:0000256" key="1">
    <source>
        <dbReference type="SAM" id="MobiDB-lite"/>
    </source>
</evidence>
<reference evidence="3 4" key="1">
    <citation type="submission" date="2021-07" db="EMBL/GenBank/DDBJ databases">
        <title>The Aristolochia fimbriata genome: insights into angiosperm evolution, floral development and chemical biosynthesis.</title>
        <authorList>
            <person name="Jiao Y."/>
        </authorList>
    </citation>
    <scope>NUCLEOTIDE SEQUENCE [LARGE SCALE GENOMIC DNA]</scope>
    <source>
        <strain evidence="3">IBCAS-2021</strain>
        <tissue evidence="3">Leaf</tissue>
    </source>
</reference>
<protein>
    <recommendedName>
        <fullName evidence="2">Myb-like domain-containing protein</fullName>
    </recommendedName>
</protein>
<dbReference type="SMART" id="SM00717">
    <property type="entry name" value="SANT"/>
    <property type="match status" value="3"/>
</dbReference>
<feature type="domain" description="Myb-like" evidence="2">
    <location>
        <begin position="518"/>
        <end position="567"/>
    </location>
</feature>
<name>A0AAV7E0M3_ARIFI</name>
<feature type="compositionally biased region" description="Basic residues" evidence="1">
    <location>
        <begin position="414"/>
        <end position="424"/>
    </location>
</feature>
<dbReference type="InterPro" id="IPR001005">
    <property type="entry name" value="SANT/Myb"/>
</dbReference>
<feature type="region of interest" description="Disordered" evidence="1">
    <location>
        <begin position="398"/>
        <end position="424"/>
    </location>
</feature>
<gene>
    <name evidence="3" type="ORF">H6P81_018279</name>
</gene>
<comment type="caution">
    <text evidence="3">The sequence shown here is derived from an EMBL/GenBank/DDBJ whole genome shotgun (WGS) entry which is preliminary data.</text>
</comment>
<dbReference type="InterPro" id="IPR009057">
    <property type="entry name" value="Homeodomain-like_sf"/>
</dbReference>
<feature type="compositionally biased region" description="Basic residues" evidence="1">
    <location>
        <begin position="350"/>
        <end position="361"/>
    </location>
</feature>
<dbReference type="CDD" id="cd00167">
    <property type="entry name" value="SANT"/>
    <property type="match status" value="1"/>
</dbReference>
<feature type="domain" description="Myb-like" evidence="2">
    <location>
        <begin position="568"/>
        <end position="636"/>
    </location>
</feature>
<feature type="domain" description="Myb-like" evidence="2">
    <location>
        <begin position="638"/>
        <end position="691"/>
    </location>
</feature>
<proteinExistence type="predicted"/>
<feature type="compositionally biased region" description="Basic and acidic residues" evidence="1">
    <location>
        <begin position="295"/>
        <end position="315"/>
    </location>
</feature>
<dbReference type="AlphaFoldDB" id="A0AAV7E0M3"/>
<dbReference type="Gene3D" id="1.10.10.60">
    <property type="entry name" value="Homeodomain-like"/>
    <property type="match status" value="1"/>
</dbReference>
<dbReference type="PANTHER" id="PTHR47430:SF4">
    <property type="entry name" value="GB|AAC33480.1"/>
    <property type="match status" value="1"/>
</dbReference>
<accession>A0AAV7E0M3</accession>
<dbReference type="Pfam" id="PF13921">
    <property type="entry name" value="Myb_DNA-bind_6"/>
    <property type="match status" value="1"/>
</dbReference>
<sequence>MEETIHLEKKKKRSKKDKEYFSTTAAVNHGGIIGTHIDSHNMDSDIDLGCRDVKEVPQREKKKKKRKFETMNGLDDDAGIVKPVDDGELGISKPMKVISHEEKKNTKEKDACLFPGPDDAKVFEIGEQTSKKHRIVMNDLEIDKEENGEKIENEEAVNDAKIRKREKKLQKKKDIFNDGEQSSGVVSQEYVIFMDKVEKSKNVHEEKNNHVHEEKNNHVKDKDTFITSNESETKKFSNRMKKSFPTEENDDEVKEKVKKKEQKKEKKKEKKKYILKSDELVSGSGSLKSVMLVNEKGKSKNDHKETKNHLKDKDASPSPDGPSTEKSTKGSKMAIPDEDISSNSVVKGSNGKKKKKKRGVLKKNGNEMTIKASKTKTLDSSEKVIEGEDISLKYYEGESNAQKRKQNKDDHFSHVKPSKKHKRVSFSSKVDVFPNDKNSSAEEYAGDLVRGKRFSQEEDEILKKAVFDYIKENNLGDYGLEKVLNSRKHGLKGCWNEIAAALPWRPVLSVSHRAHIIFERSEKHFWEPYEYEMIQRHYEVHGGDWKSLAAQLGRCRKHLRETWRRINLPNKRTGHWKQDEYRALFDLVNKDREMRKFEKQDSQYGMLRENISWEAISHVIGTRTGGDCCRKWYNQLLSPMVKDGIWDVDDDNRLLEELLNLDASSLEDVDWDSLLDNRTGEICRKRWSQMTKHIGEYQDRPFGEQVELLICRYCPNLLAYSDESEGSGQKVPAP</sequence>
<dbReference type="PROSITE" id="PS50090">
    <property type="entry name" value="MYB_LIKE"/>
    <property type="match status" value="3"/>
</dbReference>
<organism evidence="3 4">
    <name type="scientific">Aristolochia fimbriata</name>
    <name type="common">White veined hardy Dutchman's pipe vine</name>
    <dbReference type="NCBI Taxonomy" id="158543"/>
    <lineage>
        <taxon>Eukaryota</taxon>
        <taxon>Viridiplantae</taxon>
        <taxon>Streptophyta</taxon>
        <taxon>Embryophyta</taxon>
        <taxon>Tracheophyta</taxon>
        <taxon>Spermatophyta</taxon>
        <taxon>Magnoliopsida</taxon>
        <taxon>Magnoliidae</taxon>
        <taxon>Piperales</taxon>
        <taxon>Aristolochiaceae</taxon>
        <taxon>Aristolochia</taxon>
    </lineage>
</organism>
<keyword evidence="4" id="KW-1185">Reference proteome</keyword>
<dbReference type="EMBL" id="JAINDJ010000007">
    <property type="protein sequence ID" value="KAG9442425.1"/>
    <property type="molecule type" value="Genomic_DNA"/>
</dbReference>
<evidence type="ECO:0000313" key="3">
    <source>
        <dbReference type="EMBL" id="KAG9442425.1"/>
    </source>
</evidence>
<evidence type="ECO:0000259" key="2">
    <source>
        <dbReference type="PROSITE" id="PS50090"/>
    </source>
</evidence>
<feature type="compositionally biased region" description="Basic residues" evidence="1">
    <location>
        <begin position="256"/>
        <end position="274"/>
    </location>
</feature>
<feature type="region of interest" description="Disordered" evidence="1">
    <location>
        <begin position="201"/>
        <end position="382"/>
    </location>
</feature>
<dbReference type="SUPFAM" id="SSF46689">
    <property type="entry name" value="Homeodomain-like"/>
    <property type="match status" value="2"/>
</dbReference>